<keyword evidence="3" id="KW-1185">Reference proteome</keyword>
<feature type="domain" description="Endonuclease/exonuclease/phosphatase" evidence="1">
    <location>
        <begin position="27"/>
        <end position="281"/>
    </location>
</feature>
<evidence type="ECO:0000313" key="3">
    <source>
        <dbReference type="Proteomes" id="UP001596096"/>
    </source>
</evidence>
<evidence type="ECO:0000313" key="2">
    <source>
        <dbReference type="EMBL" id="MFC5818965.1"/>
    </source>
</evidence>
<accession>A0ABW1C290</accession>
<protein>
    <submittedName>
        <fullName evidence="2">Endonuclease/exonuclease/phosphatase family protein</fullName>
    </submittedName>
</protein>
<evidence type="ECO:0000259" key="1">
    <source>
        <dbReference type="Pfam" id="PF03372"/>
    </source>
</evidence>
<name>A0ABW1C290_9ACTN</name>
<reference evidence="3" key="1">
    <citation type="journal article" date="2019" name="Int. J. Syst. Evol. Microbiol.">
        <title>The Global Catalogue of Microorganisms (GCM) 10K type strain sequencing project: providing services to taxonomists for standard genome sequencing and annotation.</title>
        <authorList>
            <consortium name="The Broad Institute Genomics Platform"/>
            <consortium name="The Broad Institute Genome Sequencing Center for Infectious Disease"/>
            <person name="Wu L."/>
            <person name="Ma J."/>
        </authorList>
    </citation>
    <scope>NUCLEOTIDE SEQUENCE [LARGE SCALE GENOMIC DNA]</scope>
    <source>
        <strain evidence="3">CGMCC 4.7106</strain>
    </source>
</reference>
<dbReference type="EMBL" id="JBHSNW010000016">
    <property type="protein sequence ID" value="MFC5818965.1"/>
    <property type="molecule type" value="Genomic_DNA"/>
</dbReference>
<keyword evidence="2" id="KW-0378">Hydrolase</keyword>
<dbReference type="InterPro" id="IPR005135">
    <property type="entry name" value="Endo/exonuclease/phosphatase"/>
</dbReference>
<gene>
    <name evidence="2" type="ORF">ACFPUY_28050</name>
</gene>
<dbReference type="GO" id="GO:0004519">
    <property type="term" value="F:endonuclease activity"/>
    <property type="evidence" value="ECO:0007669"/>
    <property type="project" value="UniProtKB-KW"/>
</dbReference>
<dbReference type="Pfam" id="PF03372">
    <property type="entry name" value="Exo_endo_phos"/>
    <property type="match status" value="1"/>
</dbReference>
<keyword evidence="2" id="KW-0255">Endonuclease</keyword>
<sequence length="290" mass="31427">MVARLILTLALTVTGVAADGRVRLSALSWNVCAGTNAACALYRAGAQELAWNISGHVIGAPVRPDVIFLQEFCSGATHTLERTLEIRTGRAWTVGSWSLLDSAGVPYPCHPDRLGRPRGAQSVAVAVARHDADFRVHPLPSPPWYVRRAVLCATVRAIRVHACNTHLSAGTPYDDRQPGAPYRTKQIRRLLDVAAKEGHRAVFGGDLNAAPPDSRTGAAAGRRAVAPAYRRHQECDQRGGDRTGRWTHLGSGRRKKLDYVFAPPGAVRRCHVGHGVTLSDHRPLYAELAL</sequence>
<dbReference type="RefSeq" id="WP_219543325.1">
    <property type="nucleotide sequence ID" value="NZ_JAHKRN010000003.1"/>
</dbReference>
<dbReference type="Proteomes" id="UP001596096">
    <property type="component" value="Unassembled WGS sequence"/>
</dbReference>
<comment type="caution">
    <text evidence="2">The sequence shown here is derived from an EMBL/GenBank/DDBJ whole genome shotgun (WGS) entry which is preliminary data.</text>
</comment>
<keyword evidence="2" id="KW-0540">Nuclease</keyword>
<proteinExistence type="predicted"/>
<organism evidence="2 3">
    <name type="scientific">Nonomuraea harbinensis</name>
    <dbReference type="NCBI Taxonomy" id="1286938"/>
    <lineage>
        <taxon>Bacteria</taxon>
        <taxon>Bacillati</taxon>
        <taxon>Actinomycetota</taxon>
        <taxon>Actinomycetes</taxon>
        <taxon>Streptosporangiales</taxon>
        <taxon>Streptosporangiaceae</taxon>
        <taxon>Nonomuraea</taxon>
    </lineage>
</organism>